<keyword evidence="10" id="KW-0805">Transcription regulation</keyword>
<evidence type="ECO:0000256" key="2">
    <source>
        <dbReference type="ARBA" id="ARBA00007374"/>
    </source>
</evidence>
<dbReference type="EMBL" id="KI965466">
    <property type="protein sequence ID" value="EUD67490.1"/>
    <property type="molecule type" value="Genomic_DNA"/>
</dbReference>
<keyword evidence="7" id="KW-0418">Kinase</keyword>
<evidence type="ECO:0000256" key="11">
    <source>
        <dbReference type="ARBA" id="ARBA00023163"/>
    </source>
</evidence>
<feature type="region of interest" description="Disordered" evidence="13">
    <location>
        <begin position="1019"/>
        <end position="1054"/>
    </location>
</feature>
<protein>
    <recommendedName>
        <fullName evidence="4">histone deacetylase</fullName>
        <ecNumber evidence="4">3.5.1.98</ecNumber>
    </recommendedName>
</protein>
<evidence type="ECO:0000256" key="9">
    <source>
        <dbReference type="ARBA" id="ARBA00022853"/>
    </source>
</evidence>
<evidence type="ECO:0000256" key="7">
    <source>
        <dbReference type="ARBA" id="ARBA00022777"/>
    </source>
</evidence>
<dbReference type="GO" id="GO:0016301">
    <property type="term" value="F:kinase activity"/>
    <property type="evidence" value="ECO:0007669"/>
    <property type="project" value="UniProtKB-KW"/>
</dbReference>
<keyword evidence="8" id="KW-0378">Hydrolase</keyword>
<keyword evidence="6" id="KW-0808">Transferase</keyword>
<comment type="similarity">
    <text evidence="3">Belongs to the histone deacetylase family. HD type 2 subfamily.</text>
</comment>
<feature type="compositionally biased region" description="Basic and acidic residues" evidence="13">
    <location>
        <begin position="206"/>
        <end position="221"/>
    </location>
</feature>
<feature type="compositionally biased region" description="Low complexity" evidence="13">
    <location>
        <begin position="88"/>
        <end position="107"/>
    </location>
</feature>
<evidence type="ECO:0000256" key="13">
    <source>
        <dbReference type="SAM" id="MobiDB-lite"/>
    </source>
</evidence>
<dbReference type="InterPro" id="IPR038286">
    <property type="entry name" value="IPK_sf"/>
</dbReference>
<dbReference type="SUPFAM" id="SSF56104">
    <property type="entry name" value="SAICAR synthase-like"/>
    <property type="match status" value="1"/>
</dbReference>
<comment type="similarity">
    <text evidence="2">Belongs to the inositol phosphokinase (IPK) family.</text>
</comment>
<dbReference type="GO" id="GO:0004407">
    <property type="term" value="F:histone deacetylase activity"/>
    <property type="evidence" value="ECO:0007669"/>
    <property type="project" value="TreeGrafter"/>
</dbReference>
<dbReference type="InterPro" id="IPR005522">
    <property type="entry name" value="IPK"/>
</dbReference>
<feature type="compositionally biased region" description="Basic residues" evidence="13">
    <location>
        <begin position="223"/>
        <end position="240"/>
    </location>
</feature>
<feature type="compositionally biased region" description="Basic and acidic residues" evidence="13">
    <location>
        <begin position="722"/>
        <end position="749"/>
    </location>
</feature>
<keyword evidence="12" id="KW-0539">Nucleus</keyword>
<feature type="region of interest" description="Disordered" evidence="13">
    <location>
        <begin position="2023"/>
        <end position="2067"/>
    </location>
</feature>
<dbReference type="InterPro" id="IPR023801">
    <property type="entry name" value="His_deacetylse_dom"/>
</dbReference>
<dbReference type="EC" id="3.5.1.98" evidence="4"/>
<keyword evidence="16" id="KW-1185">Reference proteome</keyword>
<dbReference type="CDD" id="cd09992">
    <property type="entry name" value="HDAC_classII"/>
    <property type="match status" value="1"/>
</dbReference>
<feature type="compositionally biased region" description="Basic and acidic residues" evidence="13">
    <location>
        <begin position="254"/>
        <end position="263"/>
    </location>
</feature>
<dbReference type="InterPro" id="IPR037138">
    <property type="entry name" value="His_deacetylse_dom_sf"/>
</dbReference>
<feature type="compositionally biased region" description="Basic residues" evidence="13">
    <location>
        <begin position="1040"/>
        <end position="1053"/>
    </location>
</feature>
<feature type="domain" description="Histone deacetylase" evidence="14">
    <location>
        <begin position="810"/>
        <end position="921"/>
    </location>
</feature>
<dbReference type="VEuPathDB" id="PlasmoDB:C922_02196"/>
<dbReference type="SUPFAM" id="SSF52768">
    <property type="entry name" value="Arginase/deacetylase"/>
    <property type="match status" value="2"/>
</dbReference>
<dbReference type="InterPro" id="IPR000286">
    <property type="entry name" value="HDACs"/>
</dbReference>
<feature type="compositionally biased region" description="Basic and acidic residues" evidence="13">
    <location>
        <begin position="962"/>
        <end position="980"/>
    </location>
</feature>
<feature type="compositionally biased region" description="Basic and acidic residues" evidence="13">
    <location>
        <begin position="1794"/>
        <end position="1805"/>
    </location>
</feature>
<reference evidence="15 16" key="1">
    <citation type="submission" date="2013-02" db="EMBL/GenBank/DDBJ databases">
        <title>The Genome Sequence of Plasmodium inui San Antonio 1.</title>
        <authorList>
            <consortium name="The Broad Institute Genome Sequencing Platform"/>
            <consortium name="The Broad Institute Genome Sequencing Center for Infectious Disease"/>
            <person name="Neafsey D."/>
            <person name="Cheeseman I."/>
            <person name="Volkman S."/>
            <person name="Adams J."/>
            <person name="Walker B."/>
            <person name="Young S.K."/>
            <person name="Zeng Q."/>
            <person name="Gargeya S."/>
            <person name="Fitzgerald M."/>
            <person name="Haas B."/>
            <person name="Abouelleil A."/>
            <person name="Alvarado L."/>
            <person name="Arachchi H.M."/>
            <person name="Berlin A.M."/>
            <person name="Chapman S.B."/>
            <person name="Dewar J."/>
            <person name="Goldberg J."/>
            <person name="Griggs A."/>
            <person name="Gujja S."/>
            <person name="Hansen M."/>
            <person name="Howarth C."/>
            <person name="Imamovic A."/>
            <person name="Larimer J."/>
            <person name="McCowan C."/>
            <person name="Murphy C."/>
            <person name="Neiman D."/>
            <person name="Pearson M."/>
            <person name="Priest M."/>
            <person name="Roberts A."/>
            <person name="Saif S."/>
            <person name="Shea T."/>
            <person name="Sisk P."/>
            <person name="Sykes S."/>
            <person name="Wortman J."/>
            <person name="Nusbaum C."/>
            <person name="Birren B."/>
        </authorList>
    </citation>
    <scope>NUCLEOTIDE SEQUENCE [LARGE SCALE GENOMIC DNA]</scope>
    <source>
        <strain evidence="15 16">San Antonio 1</strain>
    </source>
</reference>
<keyword evidence="5" id="KW-0678">Repressor</keyword>
<keyword evidence="11" id="KW-0804">Transcription</keyword>
<evidence type="ECO:0000256" key="6">
    <source>
        <dbReference type="ARBA" id="ARBA00022679"/>
    </source>
</evidence>
<feature type="compositionally biased region" description="Basic and acidic residues" evidence="13">
    <location>
        <begin position="2056"/>
        <end position="2067"/>
    </location>
</feature>
<evidence type="ECO:0000256" key="10">
    <source>
        <dbReference type="ARBA" id="ARBA00023015"/>
    </source>
</evidence>
<evidence type="ECO:0000256" key="4">
    <source>
        <dbReference type="ARBA" id="ARBA00012111"/>
    </source>
</evidence>
<gene>
    <name evidence="15" type="ORF">C922_02196</name>
</gene>
<name>W7A6T7_9APIC</name>
<feature type="region of interest" description="Disordered" evidence="13">
    <location>
        <begin position="924"/>
        <end position="990"/>
    </location>
</feature>
<accession>W7A6T7</accession>
<feature type="region of interest" description="Disordered" evidence="13">
    <location>
        <begin position="663"/>
        <end position="704"/>
    </location>
</feature>
<dbReference type="GeneID" id="20037470"/>
<dbReference type="Gene3D" id="3.40.800.20">
    <property type="entry name" value="Histone deacetylase domain"/>
    <property type="match status" value="3"/>
</dbReference>
<dbReference type="Pfam" id="PF00850">
    <property type="entry name" value="Hist_deacetyl"/>
    <property type="match status" value="3"/>
</dbReference>
<evidence type="ECO:0000313" key="16">
    <source>
        <dbReference type="Proteomes" id="UP000030640"/>
    </source>
</evidence>
<feature type="compositionally biased region" description="Polar residues" evidence="13">
    <location>
        <begin position="2035"/>
        <end position="2051"/>
    </location>
</feature>
<dbReference type="PANTHER" id="PTHR10625:SF5">
    <property type="entry name" value="HISTONE DEACETYLASE"/>
    <property type="match status" value="1"/>
</dbReference>
<feature type="domain" description="Histone deacetylase" evidence="14">
    <location>
        <begin position="1060"/>
        <end position="1185"/>
    </location>
</feature>
<feature type="compositionally biased region" description="Polar residues" evidence="13">
    <location>
        <begin position="270"/>
        <end position="279"/>
    </location>
</feature>
<dbReference type="Proteomes" id="UP000030640">
    <property type="component" value="Unassembled WGS sequence"/>
</dbReference>
<feature type="region of interest" description="Disordered" evidence="13">
    <location>
        <begin position="189"/>
        <end position="290"/>
    </location>
</feature>
<feature type="compositionally biased region" description="Polar residues" evidence="13">
    <location>
        <begin position="1019"/>
        <end position="1033"/>
    </location>
</feature>
<evidence type="ECO:0000313" key="15">
    <source>
        <dbReference type="EMBL" id="EUD67490.1"/>
    </source>
</evidence>
<evidence type="ECO:0000256" key="1">
    <source>
        <dbReference type="ARBA" id="ARBA00004123"/>
    </source>
</evidence>
<sequence>MKNGIINTQSKNDSKQTPLKQDTIARLKLPDKGAYFNNFIIPKFDNLNDISLYLRESNNVADSVQDVVMDDVFMDDLIGASDGETLRNGNLRSSYGRSSSVKSSRNGDTTLLRSARNKRNSLVIDSLVSSNHVSRNHVSGNHVSSNHFSSSLIRRYRSSNNRSPSNQSISNLYPGDRLVGDLPLEMLTSNKQNGKLRSIYKRRKSEGKDGTPRKQNGEAKKNLNTRHHEGRRKGERKRRSKSDMNQGDRKRKKELSQKREFRNTKKGLTIRNNLINKNASKGRNKLQKDYSARKKRYIRTRKLSYASSSNDGEFSANKYMLDKIYQSLKRKVNTMEQLNNSFYIEYDESADLDTGRESGTDLEVAGGGALDDFPPAFSANVNFSSSGDVAQGTVLGTPEGSSSSYANNALEEYYPPEPPKNRLLRKNNYHTHCNTNKAHKTRNVNHLYKYTDSNYKDHQLGHIKNGKIFSSPKSGSDNVEYDCIGFVCDEEYMCKNLHFDVNHLESPDRIKCIIKALKKKNVINKMLQIKCREALYEEIKECHTSTHINNIFYSLKRKLKYKKKDVIYPFDKHDTYYTSYTGTVSKRAVGGLLNLCDAILSNKNEKFKYIDFKKSFQYNYNFFKNIRPNGVRSFLGNRIKHDTHLKRSKSENNLYVMNRFEGSGIGRSNNSGGRSGVGCVRGLSDSTKNKQPSNAAAKRGTHKALSTSNYCYSVNRVPSDSLAREKPPNGEPTRENHPNEDPTREDHPSEVPSTLAEHNKEESTPCLSETSSPQEGVNLTDKATPPEQPEEDTQSANVIEERPPTNNPSNREEVPIFKKLFRSYSTSMCSVKECTTSSNSFTDINCGFAAIRPPGHHCSRNSPSGFCIFNNISVASKYIFKKYGIRKIFIFDWDVHHDNGTQEIFYSDEDVLCFSIHRFDKKKDDRKNKKRKKRKKGEGAVNKGANSSAGGGTAYGKKGKKKDSSDDNGKSSKEGKEEINKGSSKKFKADTKGASILGPILGTTEGAISTKLDTRKTATICSDSSNGTPSSVPHNDDTKMKKKKKEKKKRTKERKNLKTYEENLFYPRTGAKNELGSKSGYKFNINVPLEKGYNNCDVYYVFKYLLLPILENFQPEFIFISCGFDASINDPLGECNLTHNFYQWMTLQLKNFANIFCKGRIILVLEGGYNLNYLPKCTLACIKALIKKNRNTEEYYPHMQNGQWTGKPSNDAGMITKGVGLSRGTPPNGVPAIKEALPKDIHISEPKGAPSKDELTSSNDSAFIKMQNWRQVKHGNLISNNYKNDDHVNFYKFKCYSDYYKTSNRNFRHFPGKTCTSNMTSKKKELITRGKLHYSTYKVIKYFLCILKGDPFHLNIKLPPYNSFLKKKGLEDKQLSIERKITIFKKVDSRADYLRFDGTNYSHYGEGHYQNNLHRGGCGTPDDAPYGEEDGGIMNSYVKKKIEQWKRYNQTYKRQYTMSSTTISNLSHSDLYISNDELDYNVSSSESSRSIKRKVVLLNKLKLKISKHGNMSSAPALSGPLPKMEKRNNRQRKGQTQTQKHTKMFSILSGDNQEIGGIKIWDLTKIPEEDDIIHVSDHNSSERPGRAGVTGGNGERVAANLNLAQCPPHQSDHHDSHLGFDLTNLKYCQDQLQNSFTMYTQRKKGFIFFYGSGHRNQWVLPPNKKITRIIKLCSDLEAYFYAWLYLCCGREICISGTMVDYASILEDEVTVKGISLSVDLSQEQKKQAKELLKFTVPCYHSFLKKTQLRQLGYQEGAPQDVEIVHVVEERLGSRGTIDATEDNNNWKEQTIDAPLHEKDENKSNNDDNSENSKNSVVTINSEENYTCQNVDLKSESNSLLEQNDNENNVIEQKTIDSVSDNPNVTKKSEPLLKSEKNKTAICLANVLSKMRHPCVMDVKMGVRLYGDDCDEDSIKKKIQKAKSRSCLSHGFHLTSVIGWDKKKEEPFFISKEDAHSIRNDDDFVDAFMSYFLACDNVYLSKMLLKKLLLVLEHMEAFFESQELFAFYGTSLLFVFDSDPSKNKSDGEESAEAEGNPTTELTELTNVKNSNFEVDPEGERSNKTEKEDKEDIFDFMEQMQSIFEDSLTSEERDIYMQTKLNSKILKSANIYIIDFAHASLNSNQKDEGFLLGITSLHRIMKKTIEKIQNLYLP</sequence>
<evidence type="ECO:0000256" key="12">
    <source>
        <dbReference type="ARBA" id="ARBA00023242"/>
    </source>
</evidence>
<comment type="subcellular location">
    <subcellularLocation>
        <location evidence="1">Nucleus</location>
    </subcellularLocation>
</comment>
<feature type="compositionally biased region" description="Polar residues" evidence="13">
    <location>
        <begin position="684"/>
        <end position="694"/>
    </location>
</feature>
<dbReference type="GO" id="GO:0040029">
    <property type="term" value="P:epigenetic regulation of gene expression"/>
    <property type="evidence" value="ECO:0007669"/>
    <property type="project" value="TreeGrafter"/>
</dbReference>
<evidence type="ECO:0000256" key="5">
    <source>
        <dbReference type="ARBA" id="ARBA00022491"/>
    </source>
</evidence>
<dbReference type="PRINTS" id="PR01270">
    <property type="entry name" value="HDASUPER"/>
</dbReference>
<dbReference type="PANTHER" id="PTHR10625">
    <property type="entry name" value="HISTONE DEACETYLASE HDAC1-RELATED"/>
    <property type="match status" value="1"/>
</dbReference>
<dbReference type="OrthoDB" id="424012at2759"/>
<feature type="region of interest" description="Disordered" evidence="13">
    <location>
        <begin position="1509"/>
        <end position="1541"/>
    </location>
</feature>
<evidence type="ECO:0000259" key="14">
    <source>
        <dbReference type="Pfam" id="PF00850"/>
    </source>
</evidence>
<dbReference type="GO" id="GO:0032958">
    <property type="term" value="P:inositol phosphate biosynthetic process"/>
    <property type="evidence" value="ECO:0007669"/>
    <property type="project" value="InterPro"/>
</dbReference>
<feature type="region of interest" description="Disordered" evidence="13">
    <location>
        <begin position="716"/>
        <end position="812"/>
    </location>
</feature>
<evidence type="ECO:0000256" key="8">
    <source>
        <dbReference type="ARBA" id="ARBA00022801"/>
    </source>
</evidence>
<keyword evidence="9" id="KW-0156">Chromatin regulator</keyword>
<feature type="region of interest" description="Disordered" evidence="13">
    <location>
        <begin position="1775"/>
        <end position="1813"/>
    </location>
</feature>
<evidence type="ECO:0000256" key="3">
    <source>
        <dbReference type="ARBA" id="ARBA00007738"/>
    </source>
</evidence>
<feature type="compositionally biased region" description="Low complexity" evidence="13">
    <location>
        <begin position="666"/>
        <end position="682"/>
    </location>
</feature>
<feature type="compositionally biased region" description="Polar residues" evidence="13">
    <location>
        <begin position="765"/>
        <end position="777"/>
    </location>
</feature>
<feature type="region of interest" description="Disordered" evidence="13">
    <location>
        <begin position="88"/>
        <end position="110"/>
    </location>
</feature>
<proteinExistence type="inferred from homology"/>
<dbReference type="Pfam" id="PF03770">
    <property type="entry name" value="IPK"/>
    <property type="match status" value="1"/>
</dbReference>
<organism evidence="15 16">
    <name type="scientific">Plasmodium inui San Antonio 1</name>
    <dbReference type="NCBI Taxonomy" id="1237626"/>
    <lineage>
        <taxon>Eukaryota</taxon>
        <taxon>Sar</taxon>
        <taxon>Alveolata</taxon>
        <taxon>Apicomplexa</taxon>
        <taxon>Aconoidasida</taxon>
        <taxon>Haemosporida</taxon>
        <taxon>Plasmodiidae</taxon>
        <taxon>Plasmodium</taxon>
        <taxon>Plasmodium (Plasmodium)</taxon>
    </lineage>
</organism>
<dbReference type="RefSeq" id="XP_008816017.1">
    <property type="nucleotide sequence ID" value="XM_008817795.1"/>
</dbReference>
<dbReference type="Gene3D" id="3.30.470.160">
    <property type="entry name" value="Inositol polyphosphate kinase"/>
    <property type="match status" value="1"/>
</dbReference>
<feature type="domain" description="Histone deacetylase" evidence="14">
    <location>
        <begin position="503"/>
        <end position="605"/>
    </location>
</feature>
<dbReference type="InterPro" id="IPR023696">
    <property type="entry name" value="Ureohydrolase_dom_sf"/>
</dbReference>